<evidence type="ECO:0000313" key="2">
    <source>
        <dbReference type="EMBL" id="KNE96087.1"/>
    </source>
</evidence>
<comment type="caution">
    <text evidence="2">The sequence shown here is derived from an EMBL/GenBank/DDBJ whole genome shotgun (WGS) entry which is preliminary data.</text>
</comment>
<dbReference type="AlphaFoldDB" id="A0A0L0V9X0"/>
<gene>
    <name evidence="2" type="ORF">PSTG_10659</name>
</gene>
<evidence type="ECO:0000256" key="1">
    <source>
        <dbReference type="SAM" id="MobiDB-lite"/>
    </source>
</evidence>
<dbReference type="Proteomes" id="UP000054564">
    <property type="component" value="Unassembled WGS sequence"/>
</dbReference>
<sequence length="609" mass="70053">MFYHEPEPPAGFFEVNWTADVGSTSQAEDHNSWKEPQSAENINPKPVARLLPLFSSRPRADADSKDGEAHTPKLFCSKETADSYVMGVNDHLDNRKQEGLSYLETSPENVKPPAAPRLLRPFPTRLRGDVNSISKGGESHASKRLRMTETSDKILGAEAHLDNRKQEGLSYRITAGTLTGAPQNPIDQSGLTASENERVLSAPRGVYLLSHENLLGRLRLAGHGPGRDDSTFSHSNSSPMQPFKKLASSMVRTSIGKQVEAGNSPLSDTWLRWRRDEEVSKDYSCLMLDWSPPVVDLKVSYATHFIAKEFLEAITQVLPRNCLVQMHDSHQILVPFVYKLMEKQLKVDHWPRAILVWRLLWFHLHRDTPQLNQDEHQVLKMFLWISDFMSELTLPQCYDNRKRFSHYVHSTAEVKTLKILSNGNKELIKLRPEEQHALCDIVRILRKECTQGNGKTDFQAQQRSKAEILNHLRSKAQLIYSGTEKELLEANAYESLRSYHSWHELQYQKSHWKGYNYLSTYPKSIRSRIHTIYSEFELETRESRPTLNALERPETHFFELLKEFDKVLPITPHTNDLEGSQESSHLLRPQVIHNFFADRLHQIEGIEER</sequence>
<keyword evidence="3" id="KW-1185">Reference proteome</keyword>
<feature type="region of interest" description="Disordered" evidence="1">
    <location>
        <begin position="105"/>
        <end position="144"/>
    </location>
</feature>
<proteinExistence type="predicted"/>
<dbReference type="EMBL" id="AJIL01000087">
    <property type="protein sequence ID" value="KNE96087.1"/>
    <property type="molecule type" value="Genomic_DNA"/>
</dbReference>
<protein>
    <submittedName>
        <fullName evidence="2">Uncharacterized protein</fullName>
    </submittedName>
</protein>
<accession>A0A0L0V9X0</accession>
<organism evidence="2 3">
    <name type="scientific">Puccinia striiformis f. sp. tritici PST-78</name>
    <dbReference type="NCBI Taxonomy" id="1165861"/>
    <lineage>
        <taxon>Eukaryota</taxon>
        <taxon>Fungi</taxon>
        <taxon>Dikarya</taxon>
        <taxon>Basidiomycota</taxon>
        <taxon>Pucciniomycotina</taxon>
        <taxon>Pucciniomycetes</taxon>
        <taxon>Pucciniales</taxon>
        <taxon>Pucciniaceae</taxon>
        <taxon>Puccinia</taxon>
    </lineage>
</organism>
<feature type="compositionally biased region" description="Low complexity" evidence="1">
    <location>
        <begin position="116"/>
        <end position="125"/>
    </location>
</feature>
<reference evidence="3" key="1">
    <citation type="submission" date="2014-03" db="EMBL/GenBank/DDBJ databases">
        <title>The Genome Sequence of Puccinia striiformis f. sp. tritici PST-78.</title>
        <authorList>
            <consortium name="The Broad Institute Genome Sequencing Platform"/>
            <person name="Cuomo C."/>
            <person name="Hulbert S."/>
            <person name="Chen X."/>
            <person name="Walker B."/>
            <person name="Young S.K."/>
            <person name="Zeng Q."/>
            <person name="Gargeya S."/>
            <person name="Fitzgerald M."/>
            <person name="Haas B."/>
            <person name="Abouelleil A."/>
            <person name="Alvarado L."/>
            <person name="Arachchi H.M."/>
            <person name="Berlin A.M."/>
            <person name="Chapman S.B."/>
            <person name="Goldberg J."/>
            <person name="Griggs A."/>
            <person name="Gujja S."/>
            <person name="Hansen M."/>
            <person name="Howarth C."/>
            <person name="Imamovic A."/>
            <person name="Larimer J."/>
            <person name="McCowan C."/>
            <person name="Montmayeur A."/>
            <person name="Murphy C."/>
            <person name="Neiman D."/>
            <person name="Pearson M."/>
            <person name="Priest M."/>
            <person name="Roberts A."/>
            <person name="Saif S."/>
            <person name="Shea T."/>
            <person name="Sisk P."/>
            <person name="Sykes S."/>
            <person name="Wortman J."/>
            <person name="Nusbaum C."/>
            <person name="Birren B."/>
        </authorList>
    </citation>
    <scope>NUCLEOTIDE SEQUENCE [LARGE SCALE GENOMIC DNA]</scope>
    <source>
        <strain evidence="3">race PST-78</strain>
    </source>
</reference>
<evidence type="ECO:0000313" key="3">
    <source>
        <dbReference type="Proteomes" id="UP000054564"/>
    </source>
</evidence>
<name>A0A0L0V9X0_9BASI</name>